<protein>
    <submittedName>
        <fullName evidence="2">Uncharacterized protein</fullName>
    </submittedName>
</protein>
<evidence type="ECO:0000313" key="2">
    <source>
        <dbReference type="EMBL" id="KAG0261636.1"/>
    </source>
</evidence>
<reference evidence="2" key="1">
    <citation type="journal article" date="2020" name="Fungal Divers.">
        <title>Resolving the Mortierellaceae phylogeny through synthesis of multi-gene phylogenetics and phylogenomics.</title>
        <authorList>
            <person name="Vandepol N."/>
            <person name="Liber J."/>
            <person name="Desiro A."/>
            <person name="Na H."/>
            <person name="Kennedy M."/>
            <person name="Barry K."/>
            <person name="Grigoriev I.V."/>
            <person name="Miller A.N."/>
            <person name="O'Donnell K."/>
            <person name="Stajich J.E."/>
            <person name="Bonito G."/>
        </authorList>
    </citation>
    <scope>NUCLEOTIDE SEQUENCE</scope>
    <source>
        <strain evidence="2">NRRL 28262</strain>
    </source>
</reference>
<dbReference type="AlphaFoldDB" id="A0AAD4D3A8"/>
<organism evidence="2 3">
    <name type="scientific">Linnemannia exigua</name>
    <dbReference type="NCBI Taxonomy" id="604196"/>
    <lineage>
        <taxon>Eukaryota</taxon>
        <taxon>Fungi</taxon>
        <taxon>Fungi incertae sedis</taxon>
        <taxon>Mucoromycota</taxon>
        <taxon>Mortierellomycotina</taxon>
        <taxon>Mortierellomycetes</taxon>
        <taxon>Mortierellales</taxon>
        <taxon>Mortierellaceae</taxon>
        <taxon>Linnemannia</taxon>
    </lineage>
</organism>
<dbReference type="EMBL" id="JAAAIL010002019">
    <property type="protein sequence ID" value="KAG0261636.1"/>
    <property type="molecule type" value="Genomic_DNA"/>
</dbReference>
<proteinExistence type="predicted"/>
<evidence type="ECO:0000313" key="3">
    <source>
        <dbReference type="Proteomes" id="UP001194580"/>
    </source>
</evidence>
<evidence type="ECO:0000256" key="1">
    <source>
        <dbReference type="SAM" id="MobiDB-lite"/>
    </source>
</evidence>
<sequence length="227" mass="24686">MQAQERAQAVYPVDHNGLSPSTGVAPAVGDIVYIDSHLDSAAGMEVIVWRDIRAMFMDAVFVRHNSRALDFLKDANGNTLFPLRVAALPRAVMEIVVEAQLNPLAVHVQSEVLLVPVSAVTPTTIREGPSSGSVKASTKNPTHNHSKALVYSQDDRELQDIPYHIRAFDKTYTSNNIASARISQGQSSASMEGLSLAEIMKKAGQGHKYAQNALGEMYMDGREVVQD</sequence>
<dbReference type="Proteomes" id="UP001194580">
    <property type="component" value="Unassembled WGS sequence"/>
</dbReference>
<gene>
    <name evidence="2" type="ORF">BGZ95_004181</name>
</gene>
<feature type="region of interest" description="Disordered" evidence="1">
    <location>
        <begin position="126"/>
        <end position="146"/>
    </location>
</feature>
<name>A0AAD4D3A8_9FUNG</name>
<feature type="compositionally biased region" description="Polar residues" evidence="1">
    <location>
        <begin position="126"/>
        <end position="143"/>
    </location>
</feature>
<keyword evidence="3" id="KW-1185">Reference proteome</keyword>
<comment type="caution">
    <text evidence="2">The sequence shown here is derived from an EMBL/GenBank/DDBJ whole genome shotgun (WGS) entry which is preliminary data.</text>
</comment>
<accession>A0AAD4D3A8</accession>